<reference evidence="2" key="1">
    <citation type="journal article" date="2014" name="Int. J. Syst. Evol. Microbiol.">
        <title>Complete genome sequence of Corynebacterium casei LMG S-19264T (=DSM 44701T), isolated from a smear-ripened cheese.</title>
        <authorList>
            <consortium name="US DOE Joint Genome Institute (JGI-PGF)"/>
            <person name="Walter F."/>
            <person name="Albersmeier A."/>
            <person name="Kalinowski J."/>
            <person name="Ruckert C."/>
        </authorList>
    </citation>
    <scope>NUCLEOTIDE SEQUENCE</scope>
    <source>
        <strain evidence="2">CGMCC 4.7679</strain>
    </source>
</reference>
<evidence type="ECO:0000313" key="2">
    <source>
        <dbReference type="EMBL" id="GHF32372.1"/>
    </source>
</evidence>
<keyword evidence="3" id="KW-1185">Reference proteome</keyword>
<dbReference type="EMBL" id="BNAV01000001">
    <property type="protein sequence ID" value="GHF32372.1"/>
    <property type="molecule type" value="Genomic_DNA"/>
</dbReference>
<comment type="caution">
    <text evidence="2">The sequence shown here is derived from an EMBL/GenBank/DDBJ whole genome shotgun (WGS) entry which is preliminary data.</text>
</comment>
<reference evidence="2" key="2">
    <citation type="submission" date="2020-09" db="EMBL/GenBank/DDBJ databases">
        <authorList>
            <person name="Sun Q."/>
            <person name="Zhou Y."/>
        </authorList>
    </citation>
    <scope>NUCLEOTIDE SEQUENCE</scope>
    <source>
        <strain evidence="2">CGMCC 4.7679</strain>
    </source>
</reference>
<feature type="region of interest" description="Disordered" evidence="1">
    <location>
        <begin position="1"/>
        <end position="35"/>
    </location>
</feature>
<dbReference type="Proteomes" id="UP000658656">
    <property type="component" value="Unassembled WGS sequence"/>
</dbReference>
<organism evidence="2 3">
    <name type="scientific">Amycolatopsis bartoniae</name>
    <dbReference type="NCBI Taxonomy" id="941986"/>
    <lineage>
        <taxon>Bacteria</taxon>
        <taxon>Bacillati</taxon>
        <taxon>Actinomycetota</taxon>
        <taxon>Actinomycetes</taxon>
        <taxon>Pseudonocardiales</taxon>
        <taxon>Pseudonocardiaceae</taxon>
        <taxon>Amycolatopsis</taxon>
    </lineage>
</organism>
<dbReference type="AlphaFoldDB" id="A0A8H9M870"/>
<evidence type="ECO:0000313" key="3">
    <source>
        <dbReference type="Proteomes" id="UP000658656"/>
    </source>
</evidence>
<gene>
    <name evidence="2" type="ORF">GCM10017566_01120</name>
</gene>
<name>A0A8H9M870_9PSEU</name>
<proteinExistence type="predicted"/>
<protein>
    <submittedName>
        <fullName evidence="2">Uncharacterized protein</fullName>
    </submittedName>
</protein>
<evidence type="ECO:0000256" key="1">
    <source>
        <dbReference type="SAM" id="MobiDB-lite"/>
    </source>
</evidence>
<accession>A0A8H9M870</accession>
<sequence length="48" mass="4838">MLALTVIPGKSGSPAVTDVPDPQPAPGHLLADGRAPERGIKELAHGQA</sequence>